<dbReference type="Proteomes" id="UP001497623">
    <property type="component" value="Unassembled WGS sequence"/>
</dbReference>
<proteinExistence type="predicted"/>
<comment type="caution">
    <text evidence="2">The sequence shown here is derived from an EMBL/GenBank/DDBJ whole genome shotgun (WGS) entry which is preliminary data.</text>
</comment>
<keyword evidence="1" id="KW-1133">Transmembrane helix</keyword>
<keyword evidence="1" id="KW-0472">Membrane</keyword>
<feature type="transmembrane region" description="Helical" evidence="1">
    <location>
        <begin position="125"/>
        <end position="148"/>
    </location>
</feature>
<evidence type="ECO:0000313" key="2">
    <source>
        <dbReference type="EMBL" id="CAL4066684.1"/>
    </source>
</evidence>
<protein>
    <submittedName>
        <fullName evidence="2">Uncharacterized protein</fullName>
    </submittedName>
</protein>
<name>A0AAV2PXI9_MEGNR</name>
<evidence type="ECO:0000313" key="3">
    <source>
        <dbReference type="Proteomes" id="UP001497623"/>
    </source>
</evidence>
<evidence type="ECO:0000256" key="1">
    <source>
        <dbReference type="SAM" id="Phobius"/>
    </source>
</evidence>
<dbReference type="EMBL" id="CAXKWB010002355">
    <property type="protein sequence ID" value="CAL4066684.1"/>
    <property type="molecule type" value="Genomic_DNA"/>
</dbReference>
<accession>A0AAV2PXI9</accession>
<feature type="transmembrane region" description="Helical" evidence="1">
    <location>
        <begin position="65"/>
        <end position="83"/>
    </location>
</feature>
<dbReference type="AlphaFoldDB" id="A0AAV2PXI9"/>
<organism evidence="2 3">
    <name type="scientific">Meganyctiphanes norvegica</name>
    <name type="common">Northern krill</name>
    <name type="synonym">Thysanopoda norvegica</name>
    <dbReference type="NCBI Taxonomy" id="48144"/>
    <lineage>
        <taxon>Eukaryota</taxon>
        <taxon>Metazoa</taxon>
        <taxon>Ecdysozoa</taxon>
        <taxon>Arthropoda</taxon>
        <taxon>Crustacea</taxon>
        <taxon>Multicrustacea</taxon>
        <taxon>Malacostraca</taxon>
        <taxon>Eumalacostraca</taxon>
        <taxon>Eucarida</taxon>
        <taxon>Euphausiacea</taxon>
        <taxon>Euphausiidae</taxon>
        <taxon>Meganyctiphanes</taxon>
    </lineage>
</organism>
<reference evidence="2 3" key="1">
    <citation type="submission" date="2024-05" db="EMBL/GenBank/DDBJ databases">
        <authorList>
            <person name="Wallberg A."/>
        </authorList>
    </citation>
    <scope>NUCLEOTIDE SEQUENCE [LARGE SCALE GENOMIC DNA]</scope>
</reference>
<sequence length="180" mass="20572">QMSRYERLAEASKSPYQEQPSKYVQFIFWVVPLINIATGSTYLAFDMQGFWGYHCQADSDLSILMIVWGVIALLSALFLAARVESTTLRLVHIISPIVLIVACVKLYLVFEPNYDDTSHYNYCPFVFYWIAFCSMTLALCFYVVFAICVCRFTPCMYSCCNCESCGRQSSDYSVDSKNLS</sequence>
<feature type="transmembrane region" description="Helical" evidence="1">
    <location>
        <begin position="23"/>
        <end position="45"/>
    </location>
</feature>
<feature type="transmembrane region" description="Helical" evidence="1">
    <location>
        <begin position="90"/>
        <end position="110"/>
    </location>
</feature>
<keyword evidence="3" id="KW-1185">Reference proteome</keyword>
<keyword evidence="1" id="KW-0812">Transmembrane</keyword>
<gene>
    <name evidence="2" type="ORF">MNOR_LOCUS5931</name>
</gene>
<feature type="non-terminal residue" evidence="2">
    <location>
        <position position="1"/>
    </location>
</feature>